<gene>
    <name evidence="1" type="ORF">H3N35_20645</name>
</gene>
<evidence type="ECO:0000313" key="2">
    <source>
        <dbReference type="Proteomes" id="UP001215231"/>
    </source>
</evidence>
<keyword evidence="2" id="KW-1185">Reference proteome</keyword>
<dbReference type="RefSeq" id="WP_274050690.1">
    <property type="nucleotide sequence ID" value="NZ_CP059693.1"/>
</dbReference>
<reference evidence="1 2" key="1">
    <citation type="journal article" date="2022" name="Mar. Drugs">
        <title>Bioassay-Guided Fractionation Leads to the Detection of Cholic Acid Generated by the Rare Thalassomonas sp.</title>
        <authorList>
            <person name="Pheiffer F."/>
            <person name="Schneider Y.K."/>
            <person name="Hansen E.H."/>
            <person name="Andersen J.H."/>
            <person name="Isaksson J."/>
            <person name="Busche T."/>
            <person name="R C."/>
            <person name="Kalinowski J."/>
            <person name="Zyl L.V."/>
            <person name="Trindade M."/>
        </authorList>
    </citation>
    <scope>NUCLEOTIDE SEQUENCE [LARGE SCALE GENOMIC DNA]</scope>
    <source>
        <strain evidence="1 2">A5K-61T</strain>
    </source>
</reference>
<organism evidence="1 2">
    <name type="scientific">Thalassomonas haliotis</name>
    <dbReference type="NCBI Taxonomy" id="485448"/>
    <lineage>
        <taxon>Bacteria</taxon>
        <taxon>Pseudomonadati</taxon>
        <taxon>Pseudomonadota</taxon>
        <taxon>Gammaproteobacteria</taxon>
        <taxon>Alteromonadales</taxon>
        <taxon>Colwelliaceae</taxon>
        <taxon>Thalassomonas</taxon>
    </lineage>
</organism>
<dbReference type="Proteomes" id="UP001215231">
    <property type="component" value="Chromosome"/>
</dbReference>
<dbReference type="EMBL" id="CP059693">
    <property type="protein sequence ID" value="WDE10643.1"/>
    <property type="molecule type" value="Genomic_DNA"/>
</dbReference>
<sequence length="136" mass="16005">MSDINEIQRRIDKKISDALSAWMSNSKWLKLLTEIDGKAFGLKWKFINSEQIYTAQVPVLLEKTFGDCLPYPYGPYREIEWLLIPMEYSHPNSDEYRPLENKRNDLLFIRSVIDSLGQYPVELSDEGLKIIGYKWQ</sequence>
<evidence type="ECO:0000313" key="1">
    <source>
        <dbReference type="EMBL" id="WDE10643.1"/>
    </source>
</evidence>
<protein>
    <submittedName>
        <fullName evidence="1">Uncharacterized protein</fullName>
    </submittedName>
</protein>
<accession>A0ABY7VCJ5</accession>
<name>A0ABY7VCJ5_9GAMM</name>
<proteinExistence type="predicted"/>